<dbReference type="AlphaFoldDB" id="A0A8T2MRL0"/>
<dbReference type="GO" id="GO:0005509">
    <property type="term" value="F:calcium ion binding"/>
    <property type="evidence" value="ECO:0007669"/>
    <property type="project" value="InterPro"/>
</dbReference>
<protein>
    <recommendedName>
        <fullName evidence="7">EF-hand domain-containing protein</fullName>
    </recommendedName>
</protein>
<evidence type="ECO:0000256" key="4">
    <source>
        <dbReference type="ARBA" id="ARBA00022737"/>
    </source>
</evidence>
<dbReference type="InterPro" id="IPR050230">
    <property type="entry name" value="CALM/Myosin/TropC-like"/>
</dbReference>
<keyword evidence="2" id="KW-0488">Methylation</keyword>
<dbReference type="Pfam" id="PF13499">
    <property type="entry name" value="EF-hand_7"/>
    <property type="match status" value="1"/>
</dbReference>
<evidence type="ECO:0000256" key="3">
    <source>
        <dbReference type="ARBA" id="ARBA00022723"/>
    </source>
</evidence>
<evidence type="ECO:0000256" key="5">
    <source>
        <dbReference type="ARBA" id="ARBA00022837"/>
    </source>
</evidence>
<accession>A0A8T2MRL0</accession>
<feature type="domain" description="EF-hand" evidence="7">
    <location>
        <begin position="38"/>
        <end position="73"/>
    </location>
</feature>
<sequence>MVRCALECSSFTAVFKCINKHFILYSNMFSQAKFLTHNQINEFKECFSLYDKGQRGKIEAKDLITVMRCLGTCPTFSEVERHLHLHRIGKAGELDFSTFLSIMHRQMEQEDPRTEILEALRTTDKQQRGYVLASELRTKLTHLGEKLTDKEVDDLFREAGVGPDGHISYDQFSRLATQQRQQS</sequence>
<name>A0A8T2MRL0_9TELE</name>
<dbReference type="SUPFAM" id="SSF47473">
    <property type="entry name" value="EF-hand"/>
    <property type="match status" value="1"/>
</dbReference>
<evidence type="ECO:0000313" key="9">
    <source>
        <dbReference type="EMBL" id="KAG9331205.1"/>
    </source>
</evidence>
<evidence type="ECO:0000313" key="8">
    <source>
        <dbReference type="EMBL" id="KAG9328338.1"/>
    </source>
</evidence>
<comment type="function">
    <text evidence="6">Calmodulin acts as part of a calcium signal transduction pathway by mediating the control of a large number of enzymes, ion channels, aquaporins and other proteins through calcium-binding. Calcium-binding is required for the activation of calmodulin. Among the enzymes to be stimulated by the calmodulin-calcium complex are a number of protein kinases, such as myosin light-chain kinases and calmodulin-dependent protein kinase type II (CaMK2), and phosphatases.</text>
</comment>
<dbReference type="PANTHER" id="PTHR23048">
    <property type="entry name" value="MYOSIN LIGHT CHAIN 1, 3"/>
    <property type="match status" value="1"/>
</dbReference>
<dbReference type="PANTHER" id="PTHR23048:SF45">
    <property type="entry name" value="CALMODULIN LIKE 4"/>
    <property type="match status" value="1"/>
</dbReference>
<dbReference type="FunFam" id="1.10.238.10:FF:000527">
    <property type="entry name" value="Calmodulin-3"/>
    <property type="match status" value="1"/>
</dbReference>
<dbReference type="Proteomes" id="UP000824540">
    <property type="component" value="Unassembled WGS sequence"/>
</dbReference>
<gene>
    <name evidence="8" type="ORF">JZ751_014958</name>
    <name evidence="9" type="ORF">JZ751_019748</name>
</gene>
<evidence type="ECO:0000256" key="2">
    <source>
        <dbReference type="ARBA" id="ARBA00022481"/>
    </source>
</evidence>
<comment type="caution">
    <text evidence="8">The sequence shown here is derived from an EMBL/GenBank/DDBJ whole genome shotgun (WGS) entry which is preliminary data.</text>
</comment>
<dbReference type="EMBL" id="JAFBMS010000369">
    <property type="protein sequence ID" value="KAG9331205.1"/>
    <property type="molecule type" value="Genomic_DNA"/>
</dbReference>
<organism evidence="8 10">
    <name type="scientific">Albula glossodonta</name>
    <name type="common">roundjaw bonefish</name>
    <dbReference type="NCBI Taxonomy" id="121402"/>
    <lineage>
        <taxon>Eukaryota</taxon>
        <taxon>Metazoa</taxon>
        <taxon>Chordata</taxon>
        <taxon>Craniata</taxon>
        <taxon>Vertebrata</taxon>
        <taxon>Euteleostomi</taxon>
        <taxon>Actinopterygii</taxon>
        <taxon>Neopterygii</taxon>
        <taxon>Teleostei</taxon>
        <taxon>Albuliformes</taxon>
        <taxon>Albulidae</taxon>
        <taxon>Albula</taxon>
    </lineage>
</organism>
<reference evidence="8" key="1">
    <citation type="thesis" date="2021" institute="BYU ScholarsArchive" country="Provo, UT, USA">
        <title>Applications of and Algorithms for Genome Assembly and Genomic Analyses with an Emphasis on Marine Teleosts.</title>
        <authorList>
            <person name="Pickett B.D."/>
        </authorList>
    </citation>
    <scope>NUCLEOTIDE SEQUENCE</scope>
    <source>
        <strain evidence="8">HI-2016</strain>
    </source>
</reference>
<dbReference type="PROSITE" id="PS50222">
    <property type="entry name" value="EF_HAND_2"/>
    <property type="match status" value="1"/>
</dbReference>
<keyword evidence="5" id="KW-0106">Calcium</keyword>
<evidence type="ECO:0000256" key="6">
    <source>
        <dbReference type="ARBA" id="ARBA00037485"/>
    </source>
</evidence>
<keyword evidence="10" id="KW-1185">Reference proteome</keyword>
<comment type="similarity">
    <text evidence="1">Belongs to the calmodulin family.</text>
</comment>
<dbReference type="EMBL" id="JAFBMS010002361">
    <property type="protein sequence ID" value="KAG9328338.1"/>
    <property type="molecule type" value="Genomic_DNA"/>
</dbReference>
<dbReference type="Gene3D" id="1.10.238.10">
    <property type="entry name" value="EF-hand"/>
    <property type="match status" value="2"/>
</dbReference>
<dbReference type="OrthoDB" id="435273at2759"/>
<dbReference type="InterPro" id="IPR002048">
    <property type="entry name" value="EF_hand_dom"/>
</dbReference>
<evidence type="ECO:0000313" key="10">
    <source>
        <dbReference type="Proteomes" id="UP000824540"/>
    </source>
</evidence>
<evidence type="ECO:0000259" key="7">
    <source>
        <dbReference type="PROSITE" id="PS50222"/>
    </source>
</evidence>
<dbReference type="SMART" id="SM00054">
    <property type="entry name" value="EFh"/>
    <property type="match status" value="3"/>
</dbReference>
<dbReference type="GO" id="GO:0016460">
    <property type="term" value="C:myosin II complex"/>
    <property type="evidence" value="ECO:0007669"/>
    <property type="project" value="TreeGrafter"/>
</dbReference>
<dbReference type="InterPro" id="IPR011992">
    <property type="entry name" value="EF-hand-dom_pair"/>
</dbReference>
<keyword evidence="3" id="KW-0479">Metal-binding</keyword>
<dbReference type="Pfam" id="PF13405">
    <property type="entry name" value="EF-hand_6"/>
    <property type="match status" value="1"/>
</dbReference>
<evidence type="ECO:0000256" key="1">
    <source>
        <dbReference type="ARBA" id="ARBA00009763"/>
    </source>
</evidence>
<proteinExistence type="inferred from homology"/>
<dbReference type="CDD" id="cd00051">
    <property type="entry name" value="EFh"/>
    <property type="match status" value="2"/>
</dbReference>
<keyword evidence="4" id="KW-0677">Repeat</keyword>